<evidence type="ECO:0000256" key="5">
    <source>
        <dbReference type="ARBA" id="ARBA00022741"/>
    </source>
</evidence>
<dbReference type="OrthoDB" id="432483at2759"/>
<feature type="compositionally biased region" description="Polar residues" evidence="10">
    <location>
        <begin position="82"/>
        <end position="93"/>
    </location>
</feature>
<evidence type="ECO:0000256" key="10">
    <source>
        <dbReference type="SAM" id="MobiDB-lite"/>
    </source>
</evidence>
<name>A0A9P8C2R9_9HELO</name>
<comment type="catalytic activity">
    <reaction evidence="8">
        <text>L-threonyl-[protein] + ATP = O-phospho-L-threonyl-[protein] + ADP + H(+)</text>
        <dbReference type="Rhea" id="RHEA:46608"/>
        <dbReference type="Rhea" id="RHEA-COMP:11060"/>
        <dbReference type="Rhea" id="RHEA-COMP:11605"/>
        <dbReference type="ChEBI" id="CHEBI:15378"/>
        <dbReference type="ChEBI" id="CHEBI:30013"/>
        <dbReference type="ChEBI" id="CHEBI:30616"/>
        <dbReference type="ChEBI" id="CHEBI:61977"/>
        <dbReference type="ChEBI" id="CHEBI:456216"/>
        <dbReference type="EC" id="2.7.11.1"/>
    </reaction>
</comment>
<evidence type="ECO:0000259" key="11">
    <source>
        <dbReference type="PROSITE" id="PS50011"/>
    </source>
</evidence>
<feature type="region of interest" description="Disordered" evidence="10">
    <location>
        <begin position="1"/>
        <end position="131"/>
    </location>
</feature>
<dbReference type="CDD" id="cd05574">
    <property type="entry name" value="STKc_phototropin_like"/>
    <property type="match status" value="1"/>
</dbReference>
<protein>
    <recommendedName>
        <fullName evidence="2">non-specific serine/threonine protein kinase</fullName>
        <ecNumber evidence="2">2.7.11.1</ecNumber>
    </recommendedName>
</protein>
<dbReference type="FunFam" id="3.30.200.20:FF:000078">
    <property type="entry name" value="Serine/threonine-protein kinase nrc-2"/>
    <property type="match status" value="1"/>
</dbReference>
<dbReference type="Gene3D" id="1.10.510.10">
    <property type="entry name" value="Transferase(Phosphotransferase) domain 1"/>
    <property type="match status" value="1"/>
</dbReference>
<feature type="domain" description="Protein kinase" evidence="11">
    <location>
        <begin position="258"/>
        <end position="515"/>
    </location>
</feature>
<keyword evidence="3" id="KW-0723">Serine/threonine-protein kinase</keyword>
<dbReference type="EMBL" id="MU251580">
    <property type="protein sequence ID" value="KAG9231808.1"/>
    <property type="molecule type" value="Genomic_DNA"/>
</dbReference>
<dbReference type="InterPro" id="IPR008271">
    <property type="entry name" value="Ser/Thr_kinase_AS"/>
</dbReference>
<dbReference type="PROSITE" id="PS00108">
    <property type="entry name" value="PROTEIN_KINASE_ST"/>
    <property type="match status" value="1"/>
</dbReference>
<dbReference type="InterPro" id="IPR011009">
    <property type="entry name" value="Kinase-like_dom_sf"/>
</dbReference>
<comment type="caution">
    <text evidence="12">The sequence shown here is derived from an EMBL/GenBank/DDBJ whole genome shotgun (WGS) entry which is preliminary data.</text>
</comment>
<gene>
    <name evidence="12" type="ORF">BJ875DRAFT_468491</name>
</gene>
<evidence type="ECO:0000256" key="3">
    <source>
        <dbReference type="ARBA" id="ARBA00022527"/>
    </source>
</evidence>
<dbReference type="PROSITE" id="PS50011">
    <property type="entry name" value="PROTEIN_KINASE_DOM"/>
    <property type="match status" value="1"/>
</dbReference>
<dbReference type="SUPFAM" id="SSF56112">
    <property type="entry name" value="Protein kinase-like (PK-like)"/>
    <property type="match status" value="1"/>
</dbReference>
<organism evidence="12 13">
    <name type="scientific">Amylocarpus encephaloides</name>
    <dbReference type="NCBI Taxonomy" id="45428"/>
    <lineage>
        <taxon>Eukaryota</taxon>
        <taxon>Fungi</taxon>
        <taxon>Dikarya</taxon>
        <taxon>Ascomycota</taxon>
        <taxon>Pezizomycotina</taxon>
        <taxon>Leotiomycetes</taxon>
        <taxon>Helotiales</taxon>
        <taxon>Helotiales incertae sedis</taxon>
        <taxon>Amylocarpus</taxon>
    </lineage>
</organism>
<keyword evidence="5" id="KW-0547">Nucleotide-binding</keyword>
<evidence type="ECO:0000256" key="8">
    <source>
        <dbReference type="ARBA" id="ARBA00047899"/>
    </source>
</evidence>
<keyword evidence="13" id="KW-1185">Reference proteome</keyword>
<dbReference type="GO" id="GO:0004674">
    <property type="term" value="F:protein serine/threonine kinase activity"/>
    <property type="evidence" value="ECO:0007669"/>
    <property type="project" value="UniProtKB-KW"/>
</dbReference>
<keyword evidence="4" id="KW-0808">Transferase</keyword>
<sequence>MTAMTQSSSPSPGSIPNEKKNFSFSMPSKSNSNGHSHSPFPQKLKNFFRINSLGSNGEKDGSLKSETKSSFRQSKFFPNVGRNRSTTVASEGNTLDDAVSPTAHANPYFAHQGPPALRHHNEGSVPPSPPDTPTLKIDAVSGANDQATIAGKEELARKLRRVASAPNAQGLFSTSKRSGDRPATAELGKEPLAHNASTSMLAMIDSKSGASNGTSLVIQAHDGLGALQPPNTRNMAFRRTYSSNSIKVRNVEVGPGSFDKIKLIGKGDVGKVYLVREKKSSRLYAMKVLSKKEMIKRNKIKRALAEQEILATSNHPFIVTLYHSFQSEDHLYLCMEYCSGGEFFRALQTRPGRCIPEDDARFYAAEVTAALEYLHLMGFIYRDLKPENILLHQSGHIMLSDFDLSKQSDPGGKPTMIVGRNGTNTNSLPTIDTKSCIANFRTNSFVGTEEYIAPEVIKGCGHTSAVDWWTLGILIYEMLFGTTPFKGKNRNATFANILRDDVPFPEHAGNVQTSK</sequence>
<dbReference type="Proteomes" id="UP000824998">
    <property type="component" value="Unassembled WGS sequence"/>
</dbReference>
<evidence type="ECO:0000256" key="6">
    <source>
        <dbReference type="ARBA" id="ARBA00022777"/>
    </source>
</evidence>
<feature type="compositionally biased region" description="Basic and acidic residues" evidence="10">
    <location>
        <begin position="57"/>
        <end position="69"/>
    </location>
</feature>
<evidence type="ECO:0000313" key="12">
    <source>
        <dbReference type="EMBL" id="KAG9231808.1"/>
    </source>
</evidence>
<dbReference type="Gene3D" id="3.30.200.20">
    <property type="entry name" value="Phosphorylase Kinase, domain 1"/>
    <property type="match status" value="1"/>
</dbReference>
<evidence type="ECO:0000313" key="13">
    <source>
        <dbReference type="Proteomes" id="UP000824998"/>
    </source>
</evidence>
<feature type="compositionally biased region" description="Polar residues" evidence="10">
    <location>
        <begin position="1"/>
        <end position="14"/>
    </location>
</feature>
<comment type="similarity">
    <text evidence="1">Belongs to the protein kinase superfamily. AGC Ser/Thr protein kinase family.</text>
</comment>
<evidence type="ECO:0000256" key="4">
    <source>
        <dbReference type="ARBA" id="ARBA00022679"/>
    </source>
</evidence>
<dbReference type="EC" id="2.7.11.1" evidence="2"/>
<dbReference type="GO" id="GO:0005524">
    <property type="term" value="F:ATP binding"/>
    <property type="evidence" value="ECO:0007669"/>
    <property type="project" value="UniProtKB-KW"/>
</dbReference>
<accession>A0A9P8C2R9</accession>
<keyword evidence="7" id="KW-0067">ATP-binding</keyword>
<evidence type="ECO:0000256" key="9">
    <source>
        <dbReference type="ARBA" id="ARBA00048679"/>
    </source>
</evidence>
<comment type="catalytic activity">
    <reaction evidence="9">
        <text>L-seryl-[protein] + ATP = O-phospho-L-seryl-[protein] + ADP + H(+)</text>
        <dbReference type="Rhea" id="RHEA:17989"/>
        <dbReference type="Rhea" id="RHEA-COMP:9863"/>
        <dbReference type="Rhea" id="RHEA-COMP:11604"/>
        <dbReference type="ChEBI" id="CHEBI:15378"/>
        <dbReference type="ChEBI" id="CHEBI:29999"/>
        <dbReference type="ChEBI" id="CHEBI:30616"/>
        <dbReference type="ChEBI" id="CHEBI:83421"/>
        <dbReference type="ChEBI" id="CHEBI:456216"/>
        <dbReference type="EC" id="2.7.11.1"/>
    </reaction>
</comment>
<evidence type="ECO:0000256" key="1">
    <source>
        <dbReference type="ARBA" id="ARBA00009903"/>
    </source>
</evidence>
<dbReference type="InterPro" id="IPR000719">
    <property type="entry name" value="Prot_kinase_dom"/>
</dbReference>
<dbReference type="Pfam" id="PF00069">
    <property type="entry name" value="Pkinase"/>
    <property type="match status" value="1"/>
</dbReference>
<evidence type="ECO:0000256" key="7">
    <source>
        <dbReference type="ARBA" id="ARBA00022840"/>
    </source>
</evidence>
<dbReference type="PANTHER" id="PTHR45637">
    <property type="entry name" value="FLIPPASE KINASE 1-RELATED"/>
    <property type="match status" value="1"/>
</dbReference>
<dbReference type="SMART" id="SM00220">
    <property type="entry name" value="S_TKc"/>
    <property type="match status" value="1"/>
</dbReference>
<evidence type="ECO:0000256" key="2">
    <source>
        <dbReference type="ARBA" id="ARBA00012513"/>
    </source>
</evidence>
<dbReference type="AlphaFoldDB" id="A0A9P8C2R9"/>
<dbReference type="FunFam" id="1.10.510.10:FF:000121">
    <property type="entry name" value="Serine/threonine-protein kinase nrc-2"/>
    <property type="match status" value="1"/>
</dbReference>
<reference evidence="12" key="1">
    <citation type="journal article" date="2021" name="IMA Fungus">
        <title>Genomic characterization of three marine fungi, including Emericellopsis atlantica sp. nov. with signatures of a generalist lifestyle and marine biomass degradation.</title>
        <authorList>
            <person name="Hagestad O.C."/>
            <person name="Hou L."/>
            <person name="Andersen J.H."/>
            <person name="Hansen E.H."/>
            <person name="Altermark B."/>
            <person name="Li C."/>
            <person name="Kuhnert E."/>
            <person name="Cox R.J."/>
            <person name="Crous P.W."/>
            <person name="Spatafora J.W."/>
            <person name="Lail K."/>
            <person name="Amirebrahimi M."/>
            <person name="Lipzen A."/>
            <person name="Pangilinan J."/>
            <person name="Andreopoulos W."/>
            <person name="Hayes R.D."/>
            <person name="Ng V."/>
            <person name="Grigoriev I.V."/>
            <person name="Jackson S.A."/>
            <person name="Sutton T.D.S."/>
            <person name="Dobson A.D.W."/>
            <person name="Rama T."/>
        </authorList>
    </citation>
    <scope>NUCLEOTIDE SEQUENCE</scope>
    <source>
        <strain evidence="12">TRa018bII</strain>
    </source>
</reference>
<proteinExistence type="inferred from homology"/>
<feature type="compositionally biased region" description="Polar residues" evidence="10">
    <location>
        <begin position="22"/>
        <end position="36"/>
    </location>
</feature>
<keyword evidence="6 12" id="KW-0418">Kinase</keyword>